<evidence type="ECO:0000313" key="1">
    <source>
        <dbReference type="EMBL" id="KAJ0048854.1"/>
    </source>
</evidence>
<name>A0ACC0ZBR6_9ROSI</name>
<organism evidence="1 2">
    <name type="scientific">Pistacia integerrima</name>
    <dbReference type="NCBI Taxonomy" id="434235"/>
    <lineage>
        <taxon>Eukaryota</taxon>
        <taxon>Viridiplantae</taxon>
        <taxon>Streptophyta</taxon>
        <taxon>Embryophyta</taxon>
        <taxon>Tracheophyta</taxon>
        <taxon>Spermatophyta</taxon>
        <taxon>Magnoliopsida</taxon>
        <taxon>eudicotyledons</taxon>
        <taxon>Gunneridae</taxon>
        <taxon>Pentapetalae</taxon>
        <taxon>rosids</taxon>
        <taxon>malvids</taxon>
        <taxon>Sapindales</taxon>
        <taxon>Anacardiaceae</taxon>
        <taxon>Pistacia</taxon>
    </lineage>
</organism>
<protein>
    <submittedName>
        <fullName evidence="1">Uncharacterized protein</fullName>
    </submittedName>
</protein>
<proteinExistence type="predicted"/>
<gene>
    <name evidence="1" type="ORF">Pint_15376</name>
</gene>
<sequence>MTLIYQHVLLILFVSIIPFSQSVPLNPDYYKTSCPDFDRIVREEVHEKQSKFVTTAAGTLRLFFHDCMTGGCDASILIGSSSDNKAEKDHEDNISLPGDGFEIISRIKNALELSCPGVVSCADILAASTRNLVVMVGGPHYPVQLGRKDGLISQATRVTGSLPSTEMNGDQMIQYFGDRGFSIQEMVALLGAHTIGFSNCKQFSKRLFNYSAETPTDPALKPAYAEALKNLCANPATNVTMSAFNDVKTPGKFDNQYYKNLPKGLGLLATDNVLVTDPRTRPIVEMYAANETAFYKDFADAMVKMSNFEVKTDGDPGGEVRRRCDAPNSVA</sequence>
<accession>A0ACC0ZBR6</accession>
<dbReference type="Proteomes" id="UP001163603">
    <property type="component" value="Chromosome 2"/>
</dbReference>
<comment type="caution">
    <text evidence="1">The sequence shown here is derived from an EMBL/GenBank/DDBJ whole genome shotgun (WGS) entry which is preliminary data.</text>
</comment>
<evidence type="ECO:0000313" key="2">
    <source>
        <dbReference type="Proteomes" id="UP001163603"/>
    </source>
</evidence>
<keyword evidence="2" id="KW-1185">Reference proteome</keyword>
<reference evidence="2" key="1">
    <citation type="journal article" date="2023" name="G3 (Bethesda)">
        <title>Genome assembly and association tests identify interacting loci associated with vigor, precocity, and sex in interspecific pistachio rootstocks.</title>
        <authorList>
            <person name="Palmer W."/>
            <person name="Jacygrad E."/>
            <person name="Sagayaradj S."/>
            <person name="Cavanaugh K."/>
            <person name="Han R."/>
            <person name="Bertier L."/>
            <person name="Beede B."/>
            <person name="Kafkas S."/>
            <person name="Golino D."/>
            <person name="Preece J."/>
            <person name="Michelmore R."/>
        </authorList>
    </citation>
    <scope>NUCLEOTIDE SEQUENCE [LARGE SCALE GENOMIC DNA]</scope>
</reference>
<dbReference type="EMBL" id="CM047737">
    <property type="protein sequence ID" value="KAJ0048854.1"/>
    <property type="molecule type" value="Genomic_DNA"/>
</dbReference>